<protein>
    <submittedName>
        <fullName evidence="1">Uncharacterized protein</fullName>
    </submittedName>
</protein>
<proteinExistence type="predicted"/>
<organism evidence="1 2">
    <name type="scientific">Klebsiella pneumoniae</name>
    <dbReference type="NCBI Taxonomy" id="573"/>
    <lineage>
        <taxon>Bacteria</taxon>
        <taxon>Pseudomonadati</taxon>
        <taxon>Pseudomonadota</taxon>
        <taxon>Gammaproteobacteria</taxon>
        <taxon>Enterobacterales</taxon>
        <taxon>Enterobacteriaceae</taxon>
        <taxon>Klebsiella/Raoultella group</taxon>
        <taxon>Klebsiella</taxon>
        <taxon>Klebsiella pneumoniae complex</taxon>
    </lineage>
</organism>
<dbReference type="AlphaFoldDB" id="A0A330XMF5"/>
<dbReference type="Proteomes" id="UP000252603">
    <property type="component" value="Unassembled WGS sequence"/>
</dbReference>
<sequence length="34" mass="3843">MPGGVEQLSMDYQMCNREQIPESNALSAIISPFW</sequence>
<accession>A0A330XMF5</accession>
<evidence type="ECO:0000313" key="2">
    <source>
        <dbReference type="Proteomes" id="UP000252603"/>
    </source>
</evidence>
<reference evidence="1 2" key="1">
    <citation type="submission" date="2018-07" db="EMBL/GenBank/DDBJ databases">
        <authorList>
            <consortium name="Pathogen Informatics"/>
        </authorList>
    </citation>
    <scope>NUCLEOTIDE SEQUENCE [LARGE SCALE GENOMIC DNA]</scope>
    <source>
        <strain evidence="1 2">4300STDY6470422</strain>
    </source>
</reference>
<dbReference type="EMBL" id="UFEU01000004">
    <property type="protein sequence ID" value="SSK28698.1"/>
    <property type="molecule type" value="Genomic_DNA"/>
</dbReference>
<name>A0A330XMF5_KLEPN</name>
<gene>
    <name evidence="1" type="ORF">SAMEA4364603_01602</name>
</gene>
<evidence type="ECO:0000313" key="1">
    <source>
        <dbReference type="EMBL" id="SSK28698.1"/>
    </source>
</evidence>